<dbReference type="AlphaFoldDB" id="A0A4Q7IJS7"/>
<dbReference type="InterPro" id="IPR011009">
    <property type="entry name" value="Kinase-like_dom_sf"/>
</dbReference>
<dbReference type="PANTHER" id="PTHR11012">
    <property type="entry name" value="PROTEIN KINASE-LIKE DOMAIN-CONTAINING"/>
    <property type="match status" value="1"/>
</dbReference>
<dbReference type="Pfam" id="PF02958">
    <property type="entry name" value="EcKL"/>
    <property type="match status" value="2"/>
</dbReference>
<reference evidence="2 3" key="1">
    <citation type="submission" date="2018-01" db="EMBL/GenBank/DDBJ databases">
        <title>Co-occurrence of chitin degradation, pigmentation and bioactivity in marine Pseudoalteromonas.</title>
        <authorList>
            <person name="Paulsen S."/>
            <person name="Gram L."/>
            <person name="Machado H."/>
        </authorList>
    </citation>
    <scope>NUCLEOTIDE SEQUENCE [LARGE SCALE GENOMIC DNA]</scope>
    <source>
        <strain evidence="2 3">S3898</strain>
    </source>
</reference>
<dbReference type="PANTHER" id="PTHR11012:SF30">
    <property type="entry name" value="PROTEIN KINASE-LIKE DOMAIN-CONTAINING"/>
    <property type="match status" value="1"/>
</dbReference>
<keyword evidence="2" id="KW-0418">Kinase</keyword>
<comment type="caution">
    <text evidence="2">The sequence shown here is derived from an EMBL/GenBank/DDBJ whole genome shotgun (WGS) entry which is preliminary data.</text>
</comment>
<sequence>MALSTRYIEKHIPELTLTDLSISLWSGCGQIQSGLYNSQPVVVKLSEIPENINHQVINQSDFAKKRKDKSYLNEISFYYAPRFQTAFENVRPRCYFAKRIGALNVLILEDFKSKGFQNIDDYKLEHIYAVVKWLAQFHAQGLPLINSEPFPLGGYWHLETRPDEFEKMEFIDLKRRARYLADSLYKAKYQTLLHGDSKLANYAFDKSYNVLGYDFQYVGSGIGLQDVMLFMTSVFDGEECAKYEESILNLYFESLNEALSSSMNIKEYELLEHEWRTLWPIVWSDFYRFLNGWKPEHKKITLFMKNKFKEVLNQI</sequence>
<dbReference type="EMBL" id="PPSX01000056">
    <property type="protein sequence ID" value="RZQ52413.1"/>
    <property type="molecule type" value="Genomic_DNA"/>
</dbReference>
<dbReference type="SUPFAM" id="SSF56112">
    <property type="entry name" value="Protein kinase-like (PK-like)"/>
    <property type="match status" value="1"/>
</dbReference>
<keyword evidence="2" id="KW-0808">Transferase</keyword>
<dbReference type="GO" id="GO:0016301">
    <property type="term" value="F:kinase activity"/>
    <property type="evidence" value="ECO:0007669"/>
    <property type="project" value="UniProtKB-KW"/>
</dbReference>
<name>A0A4Q7IJS7_9GAMM</name>
<dbReference type="InterPro" id="IPR004119">
    <property type="entry name" value="EcKL"/>
</dbReference>
<protein>
    <submittedName>
        <fullName evidence="2">Kinase</fullName>
    </submittedName>
</protein>
<dbReference type="InterPro" id="IPR015897">
    <property type="entry name" value="CHK_kinase-like"/>
</dbReference>
<evidence type="ECO:0000313" key="3">
    <source>
        <dbReference type="Proteomes" id="UP000291338"/>
    </source>
</evidence>
<organism evidence="2 3">
    <name type="scientific">Pseudoalteromonas phenolica</name>
    <dbReference type="NCBI Taxonomy" id="161398"/>
    <lineage>
        <taxon>Bacteria</taxon>
        <taxon>Pseudomonadati</taxon>
        <taxon>Pseudomonadota</taxon>
        <taxon>Gammaproteobacteria</taxon>
        <taxon>Alteromonadales</taxon>
        <taxon>Pseudoalteromonadaceae</taxon>
        <taxon>Pseudoalteromonas</taxon>
    </lineage>
</organism>
<evidence type="ECO:0000259" key="1">
    <source>
        <dbReference type="SMART" id="SM00587"/>
    </source>
</evidence>
<proteinExistence type="predicted"/>
<dbReference type="Proteomes" id="UP000291338">
    <property type="component" value="Unassembled WGS sequence"/>
</dbReference>
<evidence type="ECO:0000313" key="2">
    <source>
        <dbReference type="EMBL" id="RZQ52413.1"/>
    </source>
</evidence>
<gene>
    <name evidence="2" type="ORF">C1E23_14215</name>
</gene>
<feature type="domain" description="CHK kinase-like" evidence="1">
    <location>
        <begin position="106"/>
        <end position="261"/>
    </location>
</feature>
<dbReference type="SMART" id="SM00587">
    <property type="entry name" value="CHK"/>
    <property type="match status" value="1"/>
</dbReference>
<accession>A0A4Q7IJS7</accession>
<dbReference type="Gene3D" id="3.90.1200.10">
    <property type="match status" value="1"/>
</dbReference>